<comment type="similarity">
    <text evidence="4">Belongs to the metallo-dependent hydrolases superfamily. Phosphotriesterase family.</text>
</comment>
<evidence type="ECO:0000313" key="5">
    <source>
        <dbReference type="EMBL" id="EMY36162.1"/>
    </source>
</evidence>
<evidence type="ECO:0000256" key="2">
    <source>
        <dbReference type="ARBA" id="ARBA00022801"/>
    </source>
</evidence>
<feature type="binding site" evidence="3">
    <location>
        <position position="198"/>
    </location>
    <ligand>
        <name>a divalent metal cation</name>
        <dbReference type="ChEBI" id="CHEBI:60240"/>
        <label>2</label>
    </ligand>
</feature>
<dbReference type="InterPro" id="IPR032466">
    <property type="entry name" value="Metal_Hydrolase"/>
</dbReference>
<evidence type="ECO:0000256" key="4">
    <source>
        <dbReference type="PROSITE-ProRule" id="PRU00679"/>
    </source>
</evidence>
<dbReference type="SUPFAM" id="SSF51556">
    <property type="entry name" value="Metallo-dependent hydrolases"/>
    <property type="match status" value="1"/>
</dbReference>
<reference evidence="5 6" key="1">
    <citation type="journal article" date="2013" name="Genome Announc.">
        <title>Draft Genome Sequence of Arthrobacter crystallopoietes Strain BAB-32, Revealing Genes for Bioremediation.</title>
        <authorList>
            <person name="Joshi M.N."/>
            <person name="Pandit A.S."/>
            <person name="Sharma A."/>
            <person name="Pandya R.V."/>
            <person name="Desai S.M."/>
            <person name="Saxena A.K."/>
            <person name="Bagatharia S.B."/>
        </authorList>
    </citation>
    <scope>NUCLEOTIDE SEQUENCE [LARGE SCALE GENOMIC DNA]</scope>
    <source>
        <strain evidence="5 6">BAB-32</strain>
    </source>
</reference>
<dbReference type="PANTHER" id="PTHR10819">
    <property type="entry name" value="PHOSPHOTRIESTERASE-RELATED"/>
    <property type="match status" value="1"/>
</dbReference>
<keyword evidence="2" id="KW-0378">Hydrolase</keyword>
<keyword evidence="6" id="KW-1185">Reference proteome</keyword>
<feature type="binding site" evidence="3">
    <location>
        <position position="227"/>
    </location>
    <ligand>
        <name>a divalent metal cation</name>
        <dbReference type="ChEBI" id="CHEBI:60240"/>
        <label>2</label>
    </ligand>
</feature>
<protein>
    <submittedName>
        <fullName evidence="5">Phosphotriesterase protein Php</fullName>
    </submittedName>
</protein>
<feature type="binding site" evidence="3">
    <location>
        <position position="25"/>
    </location>
    <ligand>
        <name>a divalent metal cation</name>
        <dbReference type="ChEBI" id="CHEBI:60240"/>
        <label>1</label>
    </ligand>
</feature>
<dbReference type="OrthoDB" id="9795018at2"/>
<dbReference type="Proteomes" id="UP000010729">
    <property type="component" value="Unassembled WGS sequence"/>
</dbReference>
<dbReference type="InterPro" id="IPR017947">
    <property type="entry name" value="AryldialkylPase_Zn-BS"/>
</dbReference>
<feature type="binding site" evidence="3">
    <location>
        <position position="23"/>
    </location>
    <ligand>
        <name>a divalent metal cation</name>
        <dbReference type="ChEBI" id="CHEBI:60240"/>
        <label>1</label>
    </ligand>
</feature>
<dbReference type="InterPro" id="IPR001559">
    <property type="entry name" value="Phosphotriesterase"/>
</dbReference>
<dbReference type="PROSITE" id="PS51347">
    <property type="entry name" value="PHOSPHOTRIESTERASE_2"/>
    <property type="match status" value="1"/>
</dbReference>
<comment type="caution">
    <text evidence="5">The sequence shown here is derived from an EMBL/GenBank/DDBJ whole genome shotgun (WGS) entry which is preliminary data.</text>
</comment>
<evidence type="ECO:0000313" key="6">
    <source>
        <dbReference type="Proteomes" id="UP000010729"/>
    </source>
</evidence>
<evidence type="ECO:0000256" key="1">
    <source>
        <dbReference type="ARBA" id="ARBA00022723"/>
    </source>
</evidence>
<comment type="cofactor">
    <cofactor evidence="3">
        <name>a divalent metal cation</name>
        <dbReference type="ChEBI" id="CHEBI:60240"/>
    </cofactor>
    <text evidence="3">Binds 2 divalent metal cations per subunit.</text>
</comment>
<gene>
    <name evidence="5" type="ORF">D477_000530</name>
</gene>
<dbReference type="GO" id="GO:0016788">
    <property type="term" value="F:hydrolase activity, acting on ester bonds"/>
    <property type="evidence" value="ECO:0007669"/>
    <property type="project" value="InterPro"/>
</dbReference>
<proteinExistence type="inferred from homology"/>
<dbReference type="Pfam" id="PF02126">
    <property type="entry name" value="PTE"/>
    <property type="match status" value="1"/>
</dbReference>
<accession>N1V7S4</accession>
<dbReference type="GO" id="GO:0008270">
    <property type="term" value="F:zinc ion binding"/>
    <property type="evidence" value="ECO:0007669"/>
    <property type="project" value="InterPro"/>
</dbReference>
<comment type="caution">
    <text evidence="4">Lacks conserved residue(s) required for the propagation of feature annotation.</text>
</comment>
<dbReference type="RefSeq" id="WP_005266162.1">
    <property type="nucleotide sequence ID" value="NZ_ANPE02000020.1"/>
</dbReference>
<sequence length="370" mass="40037">MTSTVMTVLGPIPASELGPTLPHEHLFIDLMAYVDELARFQQSAILDDGIGLSNLADIRANPYGNRLNCILNDVDLASRELERFLAAGGRTLVDVTNKDIGSNPAGLREVALRTGANIVAGIGHYVNFAQNGDVAARDVEEVAELLVDQIQNGLAGTDIRPGIIGEIGTTFPLHPNEEKSLRASARAHLRTGLPITVHVHPPTRSGHVVLDVLESEGVDLSRVVLGHLDAALAHSDIEFDEAVEYHRSLAARGAFLEYDLCGNSGFFTDGANSWWLPSDRERCKAISRLADSGYLEQMLISQDVGHKHYLAEFGGWGYSHVLTEFPAMLQTFGLDAAAHDQITRKNPARMLTGMVLDERADAVAGHQTAP</sequence>
<keyword evidence="1 3" id="KW-0479">Metal-binding</keyword>
<dbReference type="AlphaFoldDB" id="N1V7S4"/>
<feature type="binding site" evidence="3">
    <location>
        <position position="166"/>
    </location>
    <ligand>
        <name>a divalent metal cation</name>
        <dbReference type="ChEBI" id="CHEBI:60240"/>
        <label>1</label>
    </ligand>
</feature>
<evidence type="ECO:0000256" key="3">
    <source>
        <dbReference type="PIRSR" id="PIRSR601559-52"/>
    </source>
</evidence>
<organism evidence="5 6">
    <name type="scientific">Arthrobacter crystallopoietes BAB-32</name>
    <dbReference type="NCBI Taxonomy" id="1246476"/>
    <lineage>
        <taxon>Bacteria</taxon>
        <taxon>Bacillati</taxon>
        <taxon>Actinomycetota</taxon>
        <taxon>Actinomycetes</taxon>
        <taxon>Micrococcales</taxon>
        <taxon>Micrococcaceae</taxon>
        <taxon>Crystallibacter</taxon>
    </lineage>
</organism>
<feature type="binding site" evidence="3">
    <location>
        <position position="166"/>
    </location>
    <ligand>
        <name>a divalent metal cation</name>
        <dbReference type="ChEBI" id="CHEBI:60240"/>
        <label>2</label>
    </ligand>
</feature>
<feature type="binding site" evidence="3">
    <location>
        <position position="303"/>
    </location>
    <ligand>
        <name>a divalent metal cation</name>
        <dbReference type="ChEBI" id="CHEBI:60240"/>
        <label>1</label>
    </ligand>
</feature>
<name>N1V7S4_9MICC</name>
<dbReference type="EMBL" id="ANPE02000020">
    <property type="protein sequence ID" value="EMY36162.1"/>
    <property type="molecule type" value="Genomic_DNA"/>
</dbReference>
<dbReference type="PANTHER" id="PTHR10819:SF3">
    <property type="entry name" value="PHOSPHOTRIESTERASE-RELATED PROTEIN"/>
    <property type="match status" value="1"/>
</dbReference>
<dbReference type="Gene3D" id="3.20.20.140">
    <property type="entry name" value="Metal-dependent hydrolases"/>
    <property type="match status" value="1"/>
</dbReference>
<dbReference type="PROSITE" id="PS01322">
    <property type="entry name" value="PHOSPHOTRIESTERASE_1"/>
    <property type="match status" value="1"/>
</dbReference>